<organism evidence="2 3">
    <name type="scientific">Terfezia boudieri ATCC MYA-4762</name>
    <dbReference type="NCBI Taxonomy" id="1051890"/>
    <lineage>
        <taxon>Eukaryota</taxon>
        <taxon>Fungi</taxon>
        <taxon>Dikarya</taxon>
        <taxon>Ascomycota</taxon>
        <taxon>Pezizomycotina</taxon>
        <taxon>Pezizomycetes</taxon>
        <taxon>Pezizales</taxon>
        <taxon>Pezizaceae</taxon>
        <taxon>Terfezia</taxon>
    </lineage>
</organism>
<feature type="compositionally biased region" description="Basic and acidic residues" evidence="1">
    <location>
        <begin position="251"/>
        <end position="261"/>
    </location>
</feature>
<gene>
    <name evidence="2" type="ORF">L211DRAFT_465932</name>
</gene>
<accession>A0A3N4M378</accession>
<sequence length="261" mass="29127">MLKGGSNPIQDIRACTYNLPAILFSSSHFLSVVKNHSTNYRLLVVMDEFQKHSEDSPLPRTPEPEYPLQPVLSGNDHLPSVSHFSLEAYQVIQKERRRQMRIEQGIARGIESSVQSQVLQSGVESASLDSLTPPGSEGGTPRQRFCLVDLVDDSDAIYGRMQWANECESPELSVSQRQRHADQLALRFLQHTACGQSRPFMPSQTVGQERQPLKLPELHHPYGILSEDSATEQRGRPNGVVQEFEGGNVERPNDAAQKESA</sequence>
<keyword evidence="3" id="KW-1185">Reference proteome</keyword>
<reference evidence="2 3" key="1">
    <citation type="journal article" date="2018" name="Nat. Ecol. Evol.">
        <title>Pezizomycetes genomes reveal the molecular basis of ectomycorrhizal truffle lifestyle.</title>
        <authorList>
            <person name="Murat C."/>
            <person name="Payen T."/>
            <person name="Noel B."/>
            <person name="Kuo A."/>
            <person name="Morin E."/>
            <person name="Chen J."/>
            <person name="Kohler A."/>
            <person name="Krizsan K."/>
            <person name="Balestrini R."/>
            <person name="Da Silva C."/>
            <person name="Montanini B."/>
            <person name="Hainaut M."/>
            <person name="Levati E."/>
            <person name="Barry K.W."/>
            <person name="Belfiori B."/>
            <person name="Cichocki N."/>
            <person name="Clum A."/>
            <person name="Dockter R.B."/>
            <person name="Fauchery L."/>
            <person name="Guy J."/>
            <person name="Iotti M."/>
            <person name="Le Tacon F."/>
            <person name="Lindquist E.A."/>
            <person name="Lipzen A."/>
            <person name="Malagnac F."/>
            <person name="Mello A."/>
            <person name="Molinier V."/>
            <person name="Miyauchi S."/>
            <person name="Poulain J."/>
            <person name="Riccioni C."/>
            <person name="Rubini A."/>
            <person name="Sitrit Y."/>
            <person name="Splivallo R."/>
            <person name="Traeger S."/>
            <person name="Wang M."/>
            <person name="Zifcakova L."/>
            <person name="Wipf D."/>
            <person name="Zambonelli A."/>
            <person name="Paolocci F."/>
            <person name="Nowrousian M."/>
            <person name="Ottonello S."/>
            <person name="Baldrian P."/>
            <person name="Spatafora J.W."/>
            <person name="Henrissat B."/>
            <person name="Nagy L.G."/>
            <person name="Aury J.M."/>
            <person name="Wincker P."/>
            <person name="Grigoriev I.V."/>
            <person name="Bonfante P."/>
            <person name="Martin F.M."/>
        </authorList>
    </citation>
    <scope>NUCLEOTIDE SEQUENCE [LARGE SCALE GENOMIC DNA]</scope>
    <source>
        <strain evidence="2 3">ATCC MYA-4762</strain>
    </source>
</reference>
<feature type="region of interest" description="Disordered" evidence="1">
    <location>
        <begin position="220"/>
        <end position="261"/>
    </location>
</feature>
<dbReference type="EMBL" id="ML121530">
    <property type="protein sequence ID" value="RPB27822.1"/>
    <property type="molecule type" value="Genomic_DNA"/>
</dbReference>
<dbReference type="AlphaFoldDB" id="A0A3N4M378"/>
<dbReference type="Proteomes" id="UP000267821">
    <property type="component" value="Unassembled WGS sequence"/>
</dbReference>
<dbReference type="InParanoid" id="A0A3N4M378"/>
<evidence type="ECO:0000256" key="1">
    <source>
        <dbReference type="SAM" id="MobiDB-lite"/>
    </source>
</evidence>
<protein>
    <submittedName>
        <fullName evidence="2">Uncharacterized protein</fullName>
    </submittedName>
</protein>
<evidence type="ECO:0000313" key="2">
    <source>
        <dbReference type="EMBL" id="RPB27822.1"/>
    </source>
</evidence>
<evidence type="ECO:0000313" key="3">
    <source>
        <dbReference type="Proteomes" id="UP000267821"/>
    </source>
</evidence>
<name>A0A3N4M378_9PEZI</name>
<proteinExistence type="predicted"/>
<dbReference type="OrthoDB" id="5391502at2759"/>